<dbReference type="SMART" id="SM00342">
    <property type="entry name" value="HTH_ARAC"/>
    <property type="match status" value="1"/>
</dbReference>
<dbReference type="GO" id="GO:0003700">
    <property type="term" value="F:DNA-binding transcription factor activity"/>
    <property type="evidence" value="ECO:0007669"/>
    <property type="project" value="InterPro"/>
</dbReference>
<sequence>MDPFEILNHCRLILRWQNHVQIGTRWRYQGMRSTYWRLYIHSADGAAADVEGDRYPLGPGYVHFLPAWMTFDYHASRELMQFVCHFELARWTPRVTNRLAPRPVSLELDSAMQSSWDAILDGYEQGAGKSPATWMRSHALINAALASWMDQLGEQEVAEGLHAVAGQHVVEPALSYIEANLGEPIGNDELAELCHYSTDHFAKVFRQVVGQTPGRYIAERRIAAAAQDLTFTDRTIDDIAESFGFANRFYFSRAFKRQVGVPPAAYRANQRWW</sequence>
<dbReference type="InterPro" id="IPR020449">
    <property type="entry name" value="Tscrpt_reg_AraC-type_HTH"/>
</dbReference>
<gene>
    <name evidence="5" type="ORF">HNQ40_001476</name>
</gene>
<accession>A0A7X0H8B1</accession>
<dbReference type="InterPro" id="IPR018060">
    <property type="entry name" value="HTH_AraC"/>
</dbReference>
<keyword evidence="6" id="KW-1185">Reference proteome</keyword>
<keyword evidence="3" id="KW-0804">Transcription</keyword>
<dbReference type="AlphaFoldDB" id="A0A7X0H8B1"/>
<dbReference type="Gene3D" id="1.10.10.60">
    <property type="entry name" value="Homeodomain-like"/>
    <property type="match status" value="2"/>
</dbReference>
<evidence type="ECO:0000313" key="6">
    <source>
        <dbReference type="Proteomes" id="UP000541810"/>
    </source>
</evidence>
<name>A0A7X0H8B1_9BACT</name>
<comment type="caution">
    <text evidence="5">The sequence shown here is derived from an EMBL/GenBank/DDBJ whole genome shotgun (WGS) entry which is preliminary data.</text>
</comment>
<dbReference type="PANTHER" id="PTHR43280">
    <property type="entry name" value="ARAC-FAMILY TRANSCRIPTIONAL REGULATOR"/>
    <property type="match status" value="1"/>
</dbReference>
<feature type="domain" description="HTH araC/xylS-type" evidence="4">
    <location>
        <begin position="171"/>
        <end position="269"/>
    </location>
</feature>
<dbReference type="PROSITE" id="PS00041">
    <property type="entry name" value="HTH_ARAC_FAMILY_1"/>
    <property type="match status" value="1"/>
</dbReference>
<dbReference type="InterPro" id="IPR009057">
    <property type="entry name" value="Homeodomain-like_sf"/>
</dbReference>
<dbReference type="Pfam" id="PF12833">
    <property type="entry name" value="HTH_18"/>
    <property type="match status" value="1"/>
</dbReference>
<dbReference type="RefSeq" id="WP_184677239.1">
    <property type="nucleotide sequence ID" value="NZ_JACHGY010000001.1"/>
</dbReference>
<dbReference type="Proteomes" id="UP000541810">
    <property type="component" value="Unassembled WGS sequence"/>
</dbReference>
<dbReference type="SUPFAM" id="SSF46689">
    <property type="entry name" value="Homeodomain-like"/>
    <property type="match status" value="2"/>
</dbReference>
<evidence type="ECO:0000259" key="4">
    <source>
        <dbReference type="PROSITE" id="PS01124"/>
    </source>
</evidence>
<evidence type="ECO:0000256" key="2">
    <source>
        <dbReference type="ARBA" id="ARBA00023125"/>
    </source>
</evidence>
<proteinExistence type="predicted"/>
<evidence type="ECO:0000313" key="5">
    <source>
        <dbReference type="EMBL" id="MBB6429670.1"/>
    </source>
</evidence>
<protein>
    <submittedName>
        <fullName evidence="5">AraC-like DNA-binding protein</fullName>
    </submittedName>
</protein>
<dbReference type="GO" id="GO:0043565">
    <property type="term" value="F:sequence-specific DNA binding"/>
    <property type="evidence" value="ECO:0007669"/>
    <property type="project" value="InterPro"/>
</dbReference>
<dbReference type="PRINTS" id="PR00032">
    <property type="entry name" value="HTHARAC"/>
</dbReference>
<keyword evidence="1" id="KW-0805">Transcription regulation</keyword>
<dbReference type="PANTHER" id="PTHR43280:SF28">
    <property type="entry name" value="HTH-TYPE TRANSCRIPTIONAL ACTIVATOR RHAS"/>
    <property type="match status" value="1"/>
</dbReference>
<reference evidence="5 6" key="1">
    <citation type="submission" date="2020-08" db="EMBL/GenBank/DDBJ databases">
        <title>Genomic Encyclopedia of Type Strains, Phase IV (KMG-IV): sequencing the most valuable type-strain genomes for metagenomic binning, comparative biology and taxonomic classification.</title>
        <authorList>
            <person name="Goeker M."/>
        </authorList>
    </citation>
    <scope>NUCLEOTIDE SEQUENCE [LARGE SCALE GENOMIC DNA]</scope>
    <source>
        <strain evidence="5 6">DSM 103725</strain>
    </source>
</reference>
<evidence type="ECO:0000256" key="1">
    <source>
        <dbReference type="ARBA" id="ARBA00023015"/>
    </source>
</evidence>
<evidence type="ECO:0000256" key="3">
    <source>
        <dbReference type="ARBA" id="ARBA00023163"/>
    </source>
</evidence>
<dbReference type="InterPro" id="IPR018062">
    <property type="entry name" value="HTH_AraC-typ_CS"/>
</dbReference>
<dbReference type="EMBL" id="JACHGY010000001">
    <property type="protein sequence ID" value="MBB6429670.1"/>
    <property type="molecule type" value="Genomic_DNA"/>
</dbReference>
<dbReference type="PROSITE" id="PS01124">
    <property type="entry name" value="HTH_ARAC_FAMILY_2"/>
    <property type="match status" value="1"/>
</dbReference>
<organism evidence="5 6">
    <name type="scientific">Algisphaera agarilytica</name>
    <dbReference type="NCBI Taxonomy" id="1385975"/>
    <lineage>
        <taxon>Bacteria</taxon>
        <taxon>Pseudomonadati</taxon>
        <taxon>Planctomycetota</taxon>
        <taxon>Phycisphaerae</taxon>
        <taxon>Phycisphaerales</taxon>
        <taxon>Phycisphaeraceae</taxon>
        <taxon>Algisphaera</taxon>
    </lineage>
</organism>
<keyword evidence="2 5" id="KW-0238">DNA-binding</keyword>